<dbReference type="CDD" id="cd04369">
    <property type="entry name" value="Bromodomain"/>
    <property type="match status" value="1"/>
</dbReference>
<comment type="caution">
    <text evidence="5">The sequence shown here is derived from an EMBL/GenBank/DDBJ whole genome shotgun (WGS) entry which is preliminary data.</text>
</comment>
<dbReference type="SMR" id="A0A445K391"/>
<organism evidence="5 6">
    <name type="scientific">Glycine soja</name>
    <name type="common">Wild soybean</name>
    <dbReference type="NCBI Taxonomy" id="3848"/>
    <lineage>
        <taxon>Eukaryota</taxon>
        <taxon>Viridiplantae</taxon>
        <taxon>Streptophyta</taxon>
        <taxon>Embryophyta</taxon>
        <taxon>Tracheophyta</taxon>
        <taxon>Spermatophyta</taxon>
        <taxon>Magnoliopsida</taxon>
        <taxon>eudicotyledons</taxon>
        <taxon>Gunneridae</taxon>
        <taxon>Pentapetalae</taxon>
        <taxon>rosids</taxon>
        <taxon>fabids</taxon>
        <taxon>Fabales</taxon>
        <taxon>Fabaceae</taxon>
        <taxon>Papilionoideae</taxon>
        <taxon>50 kb inversion clade</taxon>
        <taxon>NPAAA clade</taxon>
        <taxon>indigoferoid/millettioid clade</taxon>
        <taxon>Phaseoleae</taxon>
        <taxon>Glycine</taxon>
        <taxon>Glycine subgen. Soja</taxon>
    </lineage>
</organism>
<accession>A0A445K391</accession>
<dbReference type="SUPFAM" id="SSF47370">
    <property type="entry name" value="Bromodomain"/>
    <property type="match status" value="1"/>
</dbReference>
<dbReference type="PANTHER" id="PTHR22881:SF11">
    <property type="entry name" value="BROMODOMAIN-CONTAINING PROTEIN DDB_G0270170-LIKE ISOFORM X1"/>
    <property type="match status" value="1"/>
</dbReference>
<dbReference type="Pfam" id="PF00439">
    <property type="entry name" value="Bromodomain"/>
    <property type="match status" value="1"/>
</dbReference>
<dbReference type="PRINTS" id="PR00503">
    <property type="entry name" value="BROMODOMAIN"/>
</dbReference>
<feature type="compositionally biased region" description="Basic and acidic residues" evidence="3">
    <location>
        <begin position="23"/>
        <end position="34"/>
    </location>
</feature>
<evidence type="ECO:0000313" key="5">
    <source>
        <dbReference type="EMBL" id="RZC05311.1"/>
    </source>
</evidence>
<dbReference type="PROSITE" id="PS00633">
    <property type="entry name" value="BROMODOMAIN_1"/>
    <property type="match status" value="1"/>
</dbReference>
<feature type="region of interest" description="Disordered" evidence="3">
    <location>
        <begin position="239"/>
        <end position="314"/>
    </location>
</feature>
<dbReference type="Proteomes" id="UP000289340">
    <property type="component" value="Chromosome 6"/>
</dbReference>
<evidence type="ECO:0000256" key="3">
    <source>
        <dbReference type="SAM" id="MobiDB-lite"/>
    </source>
</evidence>
<protein>
    <submittedName>
        <fullName evidence="5">Bromodomain and PHD finger-containing protein 3</fullName>
    </submittedName>
</protein>
<sequence length="665" mass="73574">MGEVSESTTTKRKKKGRPSLLDLQKRSLKKEQQNHHQQRQSNNSNSANSHNNKNKTNKNAVPHDDDEDERKEKKHKLLVGLNSHLQNPTLFPNSQPFNSDPNKRRKTIDPLQTDWKVPKATDSKHGSQGESGPTTPLPDKKLLLFILDRLQKKDTHGVFSEPVDPEELPDYHDIIKHPMDFGTVRKKLDDGLYTDLEHFEIDVFLICSNAMQYNSSDTIYHRQARAMQEIARKDFENLRQDSDDDSEPQPKIVQKGRPPGKHSRKSLGLGMPPSERVGPESSSDATLASGADIGSGSNGYNLRKVPSKFQPTDSSARAYNSTFNSGGYTGCSDWENEFPASVVKAVLRYGKKQFAVDETRRDTYKNPVTLGNERPMLSTVEDEFKQLLAVGVHMKHSYARSLAHFAANLGPVVWKIAASKIRGVLPAGHEFGPGWVSEDDGSSQRQHFPVRDEGRTSDHPVPEDYRSRFSSPSGSFPLANRSGLQSGDMAINNYQNDLNPVINIPGGSESITPMRIQQESMVHSDDFGSHDRLGSNFPSQMKMVRLADLTGSSSAGVAPQMFDMDPPISNHIAHTNVCPSLKGQYLSKSSQLDSGNLLAREPGFEQRSWSQGLAGKSSWQGSEVPTKQNSFALANDINGEIGTTNSSNSNVEAGSQLQPNLALQL</sequence>
<evidence type="ECO:0000256" key="1">
    <source>
        <dbReference type="ARBA" id="ARBA00023117"/>
    </source>
</evidence>
<feature type="compositionally biased region" description="Low complexity" evidence="3">
    <location>
        <begin position="468"/>
        <end position="477"/>
    </location>
</feature>
<dbReference type="InterPro" id="IPR036427">
    <property type="entry name" value="Bromodomain-like_sf"/>
</dbReference>
<keyword evidence="6" id="KW-1185">Reference proteome</keyword>
<reference evidence="5 6" key="1">
    <citation type="submission" date="2018-09" db="EMBL/GenBank/DDBJ databases">
        <title>A high-quality reference genome of wild soybean provides a powerful tool to mine soybean genomes.</title>
        <authorList>
            <person name="Xie M."/>
            <person name="Chung C.Y.L."/>
            <person name="Li M.-W."/>
            <person name="Wong F.-L."/>
            <person name="Chan T.-F."/>
            <person name="Lam H.-M."/>
        </authorList>
    </citation>
    <scope>NUCLEOTIDE SEQUENCE [LARGE SCALE GENOMIC DNA]</scope>
    <source>
        <strain evidence="6">cv. W05</strain>
        <tissue evidence="5">Hypocotyl of etiolated seedlings</tissue>
    </source>
</reference>
<feature type="compositionally biased region" description="Polar residues" evidence="3">
    <location>
        <begin position="83"/>
        <end position="100"/>
    </location>
</feature>
<feature type="region of interest" description="Disordered" evidence="3">
    <location>
        <begin position="435"/>
        <end position="477"/>
    </location>
</feature>
<dbReference type="PANTHER" id="PTHR22881">
    <property type="entry name" value="BROMODOMAIN CONTAINING PROTEIN"/>
    <property type="match status" value="1"/>
</dbReference>
<dbReference type="InterPro" id="IPR018359">
    <property type="entry name" value="Bromodomain_CS"/>
</dbReference>
<dbReference type="SMART" id="SM00297">
    <property type="entry name" value="BROMO"/>
    <property type="match status" value="1"/>
</dbReference>
<feature type="compositionally biased region" description="Basic and acidic residues" evidence="3">
    <location>
        <begin position="116"/>
        <end position="127"/>
    </location>
</feature>
<keyword evidence="1 2" id="KW-0103">Bromodomain</keyword>
<feature type="compositionally biased region" description="Basic and acidic residues" evidence="3">
    <location>
        <begin position="449"/>
        <end position="467"/>
    </location>
</feature>
<feature type="domain" description="Bromo" evidence="4">
    <location>
        <begin position="151"/>
        <end position="221"/>
    </location>
</feature>
<evidence type="ECO:0000313" key="6">
    <source>
        <dbReference type="Proteomes" id="UP000289340"/>
    </source>
</evidence>
<evidence type="ECO:0000259" key="4">
    <source>
        <dbReference type="PROSITE" id="PS50014"/>
    </source>
</evidence>
<dbReference type="Gene3D" id="1.20.920.10">
    <property type="entry name" value="Bromodomain-like"/>
    <property type="match status" value="1"/>
</dbReference>
<evidence type="ECO:0000256" key="2">
    <source>
        <dbReference type="PROSITE-ProRule" id="PRU00035"/>
    </source>
</evidence>
<feature type="region of interest" description="Disordered" evidence="3">
    <location>
        <begin position="1"/>
        <end position="137"/>
    </location>
</feature>
<gene>
    <name evidence="5" type="ORF">D0Y65_013461</name>
</gene>
<proteinExistence type="predicted"/>
<name>A0A445K391_GLYSO</name>
<dbReference type="InterPro" id="IPR051831">
    <property type="entry name" value="Bromodomain_contain_prot"/>
</dbReference>
<dbReference type="PROSITE" id="PS50014">
    <property type="entry name" value="BROMODOMAIN_2"/>
    <property type="match status" value="1"/>
</dbReference>
<dbReference type="AlphaFoldDB" id="A0A445K391"/>
<feature type="compositionally biased region" description="Low complexity" evidence="3">
    <location>
        <begin position="39"/>
        <end position="51"/>
    </location>
</feature>
<dbReference type="EMBL" id="QZWG01000006">
    <property type="protein sequence ID" value="RZC05311.1"/>
    <property type="molecule type" value="Genomic_DNA"/>
</dbReference>
<dbReference type="InterPro" id="IPR001487">
    <property type="entry name" value="Bromodomain"/>
</dbReference>
<dbReference type="Gramene" id="XM_028378818.1">
    <property type="protein sequence ID" value="XP_028234619.1"/>
    <property type="gene ID" value="LOC114414529"/>
</dbReference>